<accession>A0A8J2LUJ8</accession>
<keyword evidence="2" id="KW-1185">Reference proteome</keyword>
<evidence type="ECO:0000313" key="2">
    <source>
        <dbReference type="Proteomes" id="UP000708208"/>
    </source>
</evidence>
<dbReference type="Proteomes" id="UP000708208">
    <property type="component" value="Unassembled WGS sequence"/>
</dbReference>
<dbReference type="EMBL" id="CAJVCH010547203">
    <property type="protein sequence ID" value="CAG7828350.1"/>
    <property type="molecule type" value="Genomic_DNA"/>
</dbReference>
<gene>
    <name evidence="1" type="ORF">AFUS01_LOCUS38283</name>
</gene>
<sequence length="171" mass="19168">MRQKIPLSVIFWREALKGWGKKMAYLWYLKMRASIILTFATLLLSCHGLGTSSGGFGDKCDENDFDSCDIGAALSCISSTCNCLYPWMIYDPLRSKCLSTVSQPCDLDADVKFVDCVTNAYCVSLPNEFGQPFPQCVCNRSYTPKAKKNCSDKKEQVSFYGQQLSQICCPR</sequence>
<organism evidence="1 2">
    <name type="scientific">Allacma fusca</name>
    <dbReference type="NCBI Taxonomy" id="39272"/>
    <lineage>
        <taxon>Eukaryota</taxon>
        <taxon>Metazoa</taxon>
        <taxon>Ecdysozoa</taxon>
        <taxon>Arthropoda</taxon>
        <taxon>Hexapoda</taxon>
        <taxon>Collembola</taxon>
        <taxon>Symphypleona</taxon>
        <taxon>Sminthuridae</taxon>
        <taxon>Allacma</taxon>
    </lineage>
</organism>
<protein>
    <submittedName>
        <fullName evidence="1">Uncharacterized protein</fullName>
    </submittedName>
</protein>
<dbReference type="AlphaFoldDB" id="A0A8J2LUJ8"/>
<comment type="caution">
    <text evidence="1">The sequence shown here is derived from an EMBL/GenBank/DDBJ whole genome shotgun (WGS) entry which is preliminary data.</text>
</comment>
<name>A0A8J2LUJ8_9HEXA</name>
<evidence type="ECO:0000313" key="1">
    <source>
        <dbReference type="EMBL" id="CAG7828350.1"/>
    </source>
</evidence>
<proteinExistence type="predicted"/>
<reference evidence="1" key="1">
    <citation type="submission" date="2021-06" db="EMBL/GenBank/DDBJ databases">
        <authorList>
            <person name="Hodson N. C."/>
            <person name="Mongue J. A."/>
            <person name="Jaron S. K."/>
        </authorList>
    </citation>
    <scope>NUCLEOTIDE SEQUENCE</scope>
</reference>